<comment type="caution">
    <text evidence="2">The sequence shown here is derived from an EMBL/GenBank/DDBJ whole genome shotgun (WGS) entry which is preliminary data.</text>
</comment>
<name>A0A9W7QH23_BACCE</name>
<gene>
    <name evidence="2" type="ORF">F8172_09795</name>
</gene>
<evidence type="ECO:0000313" key="3">
    <source>
        <dbReference type="Proteomes" id="UP000475765"/>
    </source>
</evidence>
<accession>A0A9W7QH23</accession>
<dbReference type="RefSeq" id="WP_151522269.1">
    <property type="nucleotide sequence ID" value="NZ_WBPL01000004.1"/>
</dbReference>
<feature type="coiled-coil region" evidence="1">
    <location>
        <begin position="142"/>
        <end position="194"/>
    </location>
</feature>
<protein>
    <submittedName>
        <fullName evidence="2">Uncharacterized protein</fullName>
    </submittedName>
</protein>
<dbReference type="Proteomes" id="UP000475765">
    <property type="component" value="Unassembled WGS sequence"/>
</dbReference>
<evidence type="ECO:0000256" key="1">
    <source>
        <dbReference type="SAM" id="Coils"/>
    </source>
</evidence>
<keyword evidence="1" id="KW-0175">Coiled coil</keyword>
<reference evidence="2 3" key="1">
    <citation type="submission" date="2019-10" db="EMBL/GenBank/DDBJ databases">
        <title>Bacillus from the desert of Cuatro Cinegas, Coahuila.</title>
        <authorList>
            <person name="Olmedo-Alvarez G."/>
            <person name="Saldana S."/>
            <person name="Barcelo D."/>
        </authorList>
    </citation>
    <scope>NUCLEOTIDE SEQUENCE [LARGE SCALE GENOMIC DNA]</scope>
    <source>
        <strain evidence="2 3">CH417_13T</strain>
    </source>
</reference>
<organism evidence="2 3">
    <name type="scientific">Bacillus cereus</name>
    <dbReference type="NCBI Taxonomy" id="1396"/>
    <lineage>
        <taxon>Bacteria</taxon>
        <taxon>Bacillati</taxon>
        <taxon>Bacillota</taxon>
        <taxon>Bacilli</taxon>
        <taxon>Bacillales</taxon>
        <taxon>Bacillaceae</taxon>
        <taxon>Bacillus</taxon>
        <taxon>Bacillus cereus group</taxon>
    </lineage>
</organism>
<sequence>MLTNSFLSRIYYRFDFNRFFDLDDFSIIIPESDTYPQELTIKYLFDENYYFNTSIYSSTKFLCECSPGLVMKTQKKQVASIDTYVSEIGEWLERMEDEFKSTPLARKVVQTQSQVEDLINKVDTYFEENKLDSDELFSHSEMEDMENKLEEFKASIEEKLAEQIKEKESLGQEVSKLFKEVDFLKKQVQTLTKKNWFKAFCSKTGKLIRNNPETAKAIAHTAKECLPESIKMSIPEGATEVMNTLLEEQQVK</sequence>
<dbReference type="AlphaFoldDB" id="A0A9W7QH23"/>
<proteinExistence type="predicted"/>
<evidence type="ECO:0000313" key="2">
    <source>
        <dbReference type="EMBL" id="KAB2397736.1"/>
    </source>
</evidence>
<dbReference type="EMBL" id="WBPP01000009">
    <property type="protein sequence ID" value="KAB2397736.1"/>
    <property type="molecule type" value="Genomic_DNA"/>
</dbReference>